<dbReference type="PANTHER" id="PTHR46663:SF2">
    <property type="entry name" value="GGDEF DOMAIN-CONTAINING PROTEIN"/>
    <property type="match status" value="1"/>
</dbReference>
<keyword evidence="5" id="KW-1185">Reference proteome</keyword>
<dbReference type="SUPFAM" id="SSF55073">
    <property type="entry name" value="Nucleotide cyclase"/>
    <property type="match status" value="1"/>
</dbReference>
<evidence type="ECO:0000256" key="2">
    <source>
        <dbReference type="SAM" id="Phobius"/>
    </source>
</evidence>
<feature type="domain" description="GGDEF" evidence="3">
    <location>
        <begin position="175"/>
        <end position="307"/>
    </location>
</feature>
<dbReference type="InterPro" id="IPR043128">
    <property type="entry name" value="Rev_trsase/Diguanyl_cyclase"/>
</dbReference>
<evidence type="ECO:0000313" key="4">
    <source>
        <dbReference type="EMBL" id="QFF98091.1"/>
    </source>
</evidence>
<keyword evidence="1" id="KW-0175">Coiled coil</keyword>
<dbReference type="KEGG" id="psyo:PB01_04255"/>
<dbReference type="InterPro" id="IPR000160">
    <property type="entry name" value="GGDEF_dom"/>
</dbReference>
<feature type="transmembrane region" description="Helical" evidence="2">
    <location>
        <begin position="40"/>
        <end position="61"/>
    </location>
</feature>
<sequence length="310" mass="35537">MEEFRKLGTRNIPKLLWVIIVVCYAFPFCLEFYISDDSLIESQVSFVWFICLIPSLIFSYYKGFKAGIFSIFFATLLHVFTRVVIENEMIYTNFEFSIQVEVMIANILVALPVCFFVNHLQIENAKLEIAYKDLVRKKNEIKRLAYIDPLTQLPNRRFFNENLLKNLNSVSKSDETLSILFIDLDSFKEINDTFGHDVGDLLLQQVAFILTSCVPENDCVVRLAGDEFIIMLPLLNKESAIEIASTILHKLKEPFDIKDNQVFVTPSIGIAAYPEHGQDSETLIKHADKAMYQAKKAGKNNYAVYETVSP</sequence>
<name>A0A5J6SJM5_9BACI</name>
<dbReference type="FunFam" id="3.30.70.270:FF:000001">
    <property type="entry name" value="Diguanylate cyclase domain protein"/>
    <property type="match status" value="1"/>
</dbReference>
<feature type="transmembrane region" description="Helical" evidence="2">
    <location>
        <begin position="68"/>
        <end position="85"/>
    </location>
</feature>
<dbReference type="Gene3D" id="3.30.70.270">
    <property type="match status" value="1"/>
</dbReference>
<dbReference type="PANTHER" id="PTHR46663">
    <property type="entry name" value="DIGUANYLATE CYCLASE DGCT-RELATED"/>
    <property type="match status" value="1"/>
</dbReference>
<evidence type="ECO:0000259" key="3">
    <source>
        <dbReference type="PROSITE" id="PS50887"/>
    </source>
</evidence>
<dbReference type="AlphaFoldDB" id="A0A5J6SJM5"/>
<dbReference type="Proteomes" id="UP000325517">
    <property type="component" value="Chromosome"/>
</dbReference>
<keyword evidence="2" id="KW-0472">Membrane</keyword>
<dbReference type="Pfam" id="PF00990">
    <property type="entry name" value="GGDEF"/>
    <property type="match status" value="1"/>
</dbReference>
<evidence type="ECO:0000256" key="1">
    <source>
        <dbReference type="SAM" id="Coils"/>
    </source>
</evidence>
<dbReference type="NCBIfam" id="TIGR00254">
    <property type="entry name" value="GGDEF"/>
    <property type="match status" value="1"/>
</dbReference>
<dbReference type="OrthoDB" id="9759607at2"/>
<dbReference type="SMART" id="SM00267">
    <property type="entry name" value="GGDEF"/>
    <property type="match status" value="1"/>
</dbReference>
<evidence type="ECO:0000313" key="5">
    <source>
        <dbReference type="Proteomes" id="UP000325517"/>
    </source>
</evidence>
<dbReference type="RefSeq" id="WP_151699036.1">
    <property type="nucleotide sequence ID" value="NZ_CP031223.1"/>
</dbReference>
<dbReference type="InterPro" id="IPR029787">
    <property type="entry name" value="Nucleotide_cyclase"/>
</dbReference>
<reference evidence="4 5" key="1">
    <citation type="submission" date="2018-07" db="EMBL/GenBank/DDBJ databases">
        <title>Complete genome sequence of Psychrobacillus sp. PB01, isolated from iceberg, and comparative genome analysis of Psychrobacillus strains.</title>
        <authorList>
            <person name="Lee P.C."/>
        </authorList>
    </citation>
    <scope>NUCLEOTIDE SEQUENCE [LARGE SCALE GENOMIC DNA]</scope>
    <source>
        <strain evidence="4 5">PB01</strain>
    </source>
</reference>
<protein>
    <submittedName>
        <fullName evidence="4">GGDEF domain-containing protein</fullName>
    </submittedName>
</protein>
<gene>
    <name evidence="4" type="ORF">PB01_04255</name>
</gene>
<feature type="transmembrane region" description="Helical" evidence="2">
    <location>
        <begin position="15"/>
        <end position="34"/>
    </location>
</feature>
<dbReference type="PROSITE" id="PS50887">
    <property type="entry name" value="GGDEF"/>
    <property type="match status" value="1"/>
</dbReference>
<organism evidence="4 5">
    <name type="scientific">Psychrobacillus glaciei</name>
    <dbReference type="NCBI Taxonomy" id="2283160"/>
    <lineage>
        <taxon>Bacteria</taxon>
        <taxon>Bacillati</taxon>
        <taxon>Bacillota</taxon>
        <taxon>Bacilli</taxon>
        <taxon>Bacillales</taxon>
        <taxon>Bacillaceae</taxon>
        <taxon>Psychrobacillus</taxon>
    </lineage>
</organism>
<keyword evidence="2" id="KW-0812">Transmembrane</keyword>
<keyword evidence="2" id="KW-1133">Transmembrane helix</keyword>
<dbReference type="EMBL" id="CP031223">
    <property type="protein sequence ID" value="QFF98091.1"/>
    <property type="molecule type" value="Genomic_DNA"/>
</dbReference>
<dbReference type="CDD" id="cd01949">
    <property type="entry name" value="GGDEF"/>
    <property type="match status" value="1"/>
</dbReference>
<proteinExistence type="predicted"/>
<feature type="coiled-coil region" evidence="1">
    <location>
        <begin position="117"/>
        <end position="144"/>
    </location>
</feature>
<dbReference type="InterPro" id="IPR052163">
    <property type="entry name" value="DGC-Regulatory_Protein"/>
</dbReference>
<feature type="transmembrane region" description="Helical" evidence="2">
    <location>
        <begin position="97"/>
        <end position="117"/>
    </location>
</feature>
<accession>A0A5J6SJM5</accession>